<feature type="compositionally biased region" description="Basic and acidic residues" evidence="1">
    <location>
        <begin position="210"/>
        <end position="220"/>
    </location>
</feature>
<sequence>MATEQLFRFYNDRNYVRRTKSMEQPRSMGPTLIGVGPNENIELVPYRPRSSGTKNDVDKRFLRRSHSAVEHPMGRGYRNQPISTRLDAPLMLIPVAKPTSNSFMEYIEQLRQKRESTVVPVAEVSKFSLSSSRYHDNQNSSRKTSPVIHRGLVRRNKSAGDKPTYMLDTNKSLNLQTAYHSKRRVQFDNRAKSAPGTRAYTEDSELPTSEENHTKHKDEYSNNESFGLKGKHATLHSNKFELHGNSQKKDFCLLCFAERFNLKNAKELKSWIEQDPRKVSSFIVLLQDRGPPPLSTLCFVGDAWVKEIVEVHSLEATLVHLHSSTAHIDDWLL</sequence>
<proteinExistence type="predicted"/>
<accession>A0A8J1TKH8</accession>
<evidence type="ECO:0000313" key="2">
    <source>
        <dbReference type="EMBL" id="CAH1801909.1"/>
    </source>
</evidence>
<evidence type="ECO:0000313" key="3">
    <source>
        <dbReference type="Proteomes" id="UP000749559"/>
    </source>
</evidence>
<dbReference type="AlphaFoldDB" id="A0A8J1TKH8"/>
<dbReference type="Proteomes" id="UP000749559">
    <property type="component" value="Unassembled WGS sequence"/>
</dbReference>
<feature type="region of interest" description="Disordered" evidence="1">
    <location>
        <begin position="189"/>
        <end position="222"/>
    </location>
</feature>
<name>A0A8J1TKH8_OWEFU</name>
<reference evidence="2" key="1">
    <citation type="submission" date="2022-03" db="EMBL/GenBank/DDBJ databases">
        <authorList>
            <person name="Martin C."/>
        </authorList>
    </citation>
    <scope>NUCLEOTIDE SEQUENCE</scope>
</reference>
<dbReference type="EMBL" id="CAIIXF020000012">
    <property type="protein sequence ID" value="CAH1801909.1"/>
    <property type="molecule type" value="Genomic_DNA"/>
</dbReference>
<organism evidence="2 3">
    <name type="scientific">Owenia fusiformis</name>
    <name type="common">Polychaete worm</name>
    <dbReference type="NCBI Taxonomy" id="6347"/>
    <lineage>
        <taxon>Eukaryota</taxon>
        <taxon>Metazoa</taxon>
        <taxon>Spiralia</taxon>
        <taxon>Lophotrochozoa</taxon>
        <taxon>Annelida</taxon>
        <taxon>Polychaeta</taxon>
        <taxon>Sedentaria</taxon>
        <taxon>Canalipalpata</taxon>
        <taxon>Sabellida</taxon>
        <taxon>Oweniida</taxon>
        <taxon>Oweniidae</taxon>
        <taxon>Owenia</taxon>
    </lineage>
</organism>
<gene>
    <name evidence="2" type="ORF">OFUS_LOCUS25642</name>
</gene>
<comment type="caution">
    <text evidence="2">The sequence shown here is derived from an EMBL/GenBank/DDBJ whole genome shotgun (WGS) entry which is preliminary data.</text>
</comment>
<evidence type="ECO:0000256" key="1">
    <source>
        <dbReference type="SAM" id="MobiDB-lite"/>
    </source>
</evidence>
<keyword evidence="3" id="KW-1185">Reference proteome</keyword>
<protein>
    <submittedName>
        <fullName evidence="2">Uncharacterized protein</fullName>
    </submittedName>
</protein>